<dbReference type="GO" id="GO:0004371">
    <property type="term" value="F:glycerone kinase activity"/>
    <property type="evidence" value="ECO:0007669"/>
    <property type="project" value="InterPro"/>
</dbReference>
<dbReference type="Gene3D" id="1.25.40.340">
    <property type="match status" value="1"/>
</dbReference>
<dbReference type="NCBIfam" id="TIGR03599">
    <property type="entry name" value="YloV"/>
    <property type="match status" value="1"/>
</dbReference>
<dbReference type="Pfam" id="PF13684">
    <property type="entry name" value="FakA-like_C"/>
    <property type="match status" value="1"/>
</dbReference>
<dbReference type="SMART" id="SM01120">
    <property type="entry name" value="Dak2"/>
    <property type="match status" value="1"/>
</dbReference>
<evidence type="ECO:0000259" key="1">
    <source>
        <dbReference type="PROSITE" id="PS51480"/>
    </source>
</evidence>
<dbReference type="PANTHER" id="PTHR33434:SF4">
    <property type="entry name" value="PHOSPHATASE PROTEIN"/>
    <property type="match status" value="1"/>
</dbReference>
<dbReference type="SMART" id="SM01121">
    <property type="entry name" value="Dak1_2"/>
    <property type="match status" value="1"/>
</dbReference>
<organism evidence="2">
    <name type="scientific">Dictyoglomus thermophilum</name>
    <dbReference type="NCBI Taxonomy" id="14"/>
    <lineage>
        <taxon>Bacteria</taxon>
        <taxon>Pseudomonadati</taxon>
        <taxon>Dictyoglomota</taxon>
        <taxon>Dictyoglomia</taxon>
        <taxon>Dictyoglomales</taxon>
        <taxon>Dictyoglomaceae</taxon>
        <taxon>Dictyoglomus</taxon>
    </lineage>
</organism>
<protein>
    <submittedName>
        <fullName evidence="2">DAK2 domain-containing protein</fullName>
    </submittedName>
</protein>
<dbReference type="InterPro" id="IPR033470">
    <property type="entry name" value="FakA-like_C"/>
</dbReference>
<dbReference type="InterPro" id="IPR050270">
    <property type="entry name" value="DegV_domain_contain"/>
</dbReference>
<dbReference type="Pfam" id="PF02734">
    <property type="entry name" value="Dak2"/>
    <property type="match status" value="1"/>
</dbReference>
<feature type="domain" description="DhaL" evidence="1">
    <location>
        <begin position="10"/>
        <end position="202"/>
    </location>
</feature>
<name>A0A7C3MH27_DICTH</name>
<dbReference type="InterPro" id="IPR019986">
    <property type="entry name" value="YloV-like"/>
</dbReference>
<dbReference type="SUPFAM" id="SSF101473">
    <property type="entry name" value="DhaL-like"/>
    <property type="match status" value="1"/>
</dbReference>
<dbReference type="GO" id="GO:0006071">
    <property type="term" value="P:glycerol metabolic process"/>
    <property type="evidence" value="ECO:0007669"/>
    <property type="project" value="InterPro"/>
</dbReference>
<dbReference type="InterPro" id="IPR048394">
    <property type="entry name" value="FakA-like_M"/>
</dbReference>
<evidence type="ECO:0000313" key="2">
    <source>
        <dbReference type="EMBL" id="HFX12890.1"/>
    </source>
</evidence>
<dbReference type="Pfam" id="PF21645">
    <property type="entry name" value="FakA-like_M"/>
    <property type="match status" value="1"/>
</dbReference>
<gene>
    <name evidence="2" type="ORF">ENW00_01865</name>
</gene>
<reference evidence="2" key="1">
    <citation type="journal article" date="2020" name="mSystems">
        <title>Genome- and Community-Level Interaction Insights into Carbon Utilization and Element Cycling Functions of Hydrothermarchaeota in Hydrothermal Sediment.</title>
        <authorList>
            <person name="Zhou Z."/>
            <person name="Liu Y."/>
            <person name="Xu W."/>
            <person name="Pan J."/>
            <person name="Luo Z.H."/>
            <person name="Li M."/>
        </authorList>
    </citation>
    <scope>NUCLEOTIDE SEQUENCE [LARGE SCALE GENOMIC DNA]</scope>
    <source>
        <strain evidence="2">SpSt-81</strain>
    </source>
</reference>
<dbReference type="InterPro" id="IPR036117">
    <property type="entry name" value="DhaL_dom_sf"/>
</dbReference>
<sequence>MMRVENIDSDLLIKLFEYATYELKKHREEIDLLNVFPVPDGDTGTNMLYTLQSTLDEIRKVKNKTIRTIAEAAIKGSLMGARGNSGVILSQIIRGFCEVMRENEYIDAKVWIKSWQNATRVAYRAVIKPTEGTILTVLREGVKEGVIASRETNDITLIMERMLNKAKESLANTPNLLPILKEAKVVDAGGQGLVWIWTGFYEVLRGIEIFIEKPMKEKEEKIEVKERPEKEVLESYVITYQYCTEFIINSSENTDFSGFKKWLESQGDSIVTSEAPGLLKIHIHTNHPGLVLEKALELGSLSRIKIDNMAEQHEERLKEEINRDSITPLKEIGFVAVSWGEGINEIFKGLGVDIIVNGGQTLNPSVEVLSNAVEKVRAKKVFVLPNNKNVILAAKQLENIHKERVVIILTKHVLEGIRALYEYNPRDTWEILKEKMEKSIEKIKIGEITRAVKDSSYNGLKIEEGDIIGLTNDEVKVAGKNIETVCLDLLSLLVDGDSEVISVFYGKDVSKEEAEKLVNKLNNQYPSLSIELLYGGQPYYFYYLGVE</sequence>
<dbReference type="PROSITE" id="PS51480">
    <property type="entry name" value="DHAL"/>
    <property type="match status" value="1"/>
</dbReference>
<dbReference type="InterPro" id="IPR004007">
    <property type="entry name" value="DhaL_dom"/>
</dbReference>
<accession>A0A7C3MH27</accession>
<dbReference type="AlphaFoldDB" id="A0A7C3MH27"/>
<dbReference type="EMBL" id="DTIN01000009">
    <property type="protein sequence ID" value="HFX12890.1"/>
    <property type="molecule type" value="Genomic_DNA"/>
</dbReference>
<dbReference type="PANTHER" id="PTHR33434">
    <property type="entry name" value="DEGV DOMAIN-CONTAINING PROTEIN DR_1986-RELATED"/>
    <property type="match status" value="1"/>
</dbReference>
<comment type="caution">
    <text evidence="2">The sequence shown here is derived from an EMBL/GenBank/DDBJ whole genome shotgun (WGS) entry which is preliminary data.</text>
</comment>
<proteinExistence type="predicted"/>